<feature type="region of interest" description="Disordered" evidence="6">
    <location>
        <begin position="814"/>
        <end position="867"/>
    </location>
</feature>
<name>A0ABP0ZEY1_9ASCO</name>
<feature type="region of interest" description="Disordered" evidence="6">
    <location>
        <begin position="529"/>
        <end position="570"/>
    </location>
</feature>
<dbReference type="SMART" id="SM00320">
    <property type="entry name" value="WD40"/>
    <property type="match status" value="5"/>
</dbReference>
<reference evidence="8 9" key="1">
    <citation type="submission" date="2024-03" db="EMBL/GenBank/DDBJ databases">
        <authorList>
            <person name="Brejova B."/>
        </authorList>
    </citation>
    <scope>NUCLEOTIDE SEQUENCE [LARGE SCALE GENOMIC DNA]</scope>
    <source>
        <strain evidence="8 9">CBS 14171</strain>
    </source>
</reference>
<dbReference type="SUPFAM" id="SSF50978">
    <property type="entry name" value="WD40 repeat-like"/>
    <property type="match status" value="1"/>
</dbReference>
<keyword evidence="2" id="KW-0926">Vacuole</keyword>
<feature type="region of interest" description="Disordered" evidence="6">
    <location>
        <begin position="605"/>
        <end position="640"/>
    </location>
</feature>
<feature type="compositionally biased region" description="Basic and acidic residues" evidence="6">
    <location>
        <begin position="1192"/>
        <end position="1212"/>
    </location>
</feature>
<evidence type="ECO:0000313" key="9">
    <source>
        <dbReference type="Proteomes" id="UP001497383"/>
    </source>
</evidence>
<comment type="subcellular location">
    <subcellularLocation>
        <location evidence="1">Vacuole</location>
    </subcellularLocation>
</comment>
<dbReference type="GeneID" id="92206134"/>
<dbReference type="InterPro" id="IPR049566">
    <property type="entry name" value="WDR59_RTC1-like_RING_Znf"/>
</dbReference>
<dbReference type="Gene3D" id="2.130.10.10">
    <property type="entry name" value="YVTN repeat-like/Quinoprotein amine dehydrogenase"/>
    <property type="match status" value="1"/>
</dbReference>
<dbReference type="InterPro" id="IPR001680">
    <property type="entry name" value="WD40_rpt"/>
</dbReference>
<dbReference type="InterPro" id="IPR049567">
    <property type="entry name" value="WDR59-like"/>
</dbReference>
<dbReference type="PROSITE" id="PS50082">
    <property type="entry name" value="WD_REPEATS_2"/>
    <property type="match status" value="2"/>
</dbReference>
<dbReference type="Proteomes" id="UP001497383">
    <property type="component" value="Chromosome 1"/>
</dbReference>
<dbReference type="CDD" id="cd16488">
    <property type="entry name" value="mRING-H2-C3H3C2_Mio-like"/>
    <property type="match status" value="1"/>
</dbReference>
<feature type="domain" description="WDR59/RTC1-like RING zinc finger" evidence="7">
    <location>
        <begin position="1358"/>
        <end position="1412"/>
    </location>
</feature>
<evidence type="ECO:0000256" key="3">
    <source>
        <dbReference type="ARBA" id="ARBA00022574"/>
    </source>
</evidence>
<evidence type="ECO:0000256" key="1">
    <source>
        <dbReference type="ARBA" id="ARBA00004116"/>
    </source>
</evidence>
<accession>A0ABP0ZEY1</accession>
<dbReference type="InterPro" id="IPR015943">
    <property type="entry name" value="WD40/YVTN_repeat-like_dom_sf"/>
</dbReference>
<feature type="compositionally biased region" description="Polar residues" evidence="6">
    <location>
        <begin position="529"/>
        <end position="542"/>
    </location>
</feature>
<feature type="compositionally biased region" description="Polar residues" evidence="6">
    <location>
        <begin position="1177"/>
        <end position="1190"/>
    </location>
</feature>
<feature type="repeat" description="WD" evidence="5">
    <location>
        <begin position="198"/>
        <end position="239"/>
    </location>
</feature>
<keyword evidence="3 5" id="KW-0853">WD repeat</keyword>
<dbReference type="InterPro" id="IPR019775">
    <property type="entry name" value="WD40_repeat_CS"/>
</dbReference>
<evidence type="ECO:0000313" key="8">
    <source>
        <dbReference type="EMBL" id="CAK9436380.1"/>
    </source>
</evidence>
<dbReference type="Pfam" id="PF17120">
    <property type="entry name" value="zf-RING_16"/>
    <property type="match status" value="1"/>
</dbReference>
<feature type="compositionally biased region" description="Basic and acidic residues" evidence="6">
    <location>
        <begin position="814"/>
        <end position="842"/>
    </location>
</feature>
<feature type="compositionally biased region" description="Basic and acidic residues" evidence="6">
    <location>
        <begin position="548"/>
        <end position="567"/>
    </location>
</feature>
<dbReference type="RefSeq" id="XP_066827876.1">
    <property type="nucleotide sequence ID" value="XM_066976913.1"/>
</dbReference>
<gene>
    <name evidence="8" type="ORF">LODBEIA_P09380</name>
</gene>
<feature type="region of interest" description="Disordered" evidence="6">
    <location>
        <begin position="1143"/>
        <end position="1221"/>
    </location>
</feature>
<dbReference type="PROSITE" id="PS50294">
    <property type="entry name" value="WD_REPEATS_REGION"/>
    <property type="match status" value="2"/>
</dbReference>
<evidence type="ECO:0000256" key="2">
    <source>
        <dbReference type="ARBA" id="ARBA00022554"/>
    </source>
</evidence>
<evidence type="ECO:0000259" key="7">
    <source>
        <dbReference type="Pfam" id="PF17120"/>
    </source>
</evidence>
<feature type="region of interest" description="Disordered" evidence="6">
    <location>
        <begin position="1092"/>
        <end position="1113"/>
    </location>
</feature>
<organism evidence="8 9">
    <name type="scientific">Lodderomyces beijingensis</name>
    <dbReference type="NCBI Taxonomy" id="1775926"/>
    <lineage>
        <taxon>Eukaryota</taxon>
        <taxon>Fungi</taxon>
        <taxon>Dikarya</taxon>
        <taxon>Ascomycota</taxon>
        <taxon>Saccharomycotina</taxon>
        <taxon>Pichiomycetes</taxon>
        <taxon>Debaryomycetaceae</taxon>
        <taxon>Candida/Lodderomyces clade</taxon>
        <taxon>Lodderomyces</taxon>
    </lineage>
</organism>
<dbReference type="InterPro" id="IPR036322">
    <property type="entry name" value="WD40_repeat_dom_sf"/>
</dbReference>
<feature type="repeat" description="WD" evidence="5">
    <location>
        <begin position="110"/>
        <end position="152"/>
    </location>
</feature>
<keyword evidence="9" id="KW-1185">Reference proteome</keyword>
<evidence type="ECO:0000256" key="6">
    <source>
        <dbReference type="SAM" id="MobiDB-lite"/>
    </source>
</evidence>
<dbReference type="PROSITE" id="PS00678">
    <property type="entry name" value="WD_REPEATS_1"/>
    <property type="match status" value="2"/>
</dbReference>
<evidence type="ECO:0000256" key="5">
    <source>
        <dbReference type="PROSITE-ProRule" id="PRU00221"/>
    </source>
</evidence>
<dbReference type="PANTHER" id="PTHR46170:SF1">
    <property type="entry name" value="GATOR COMPLEX PROTEIN WDR59"/>
    <property type="match status" value="1"/>
</dbReference>
<sequence length="1415" mass="159244">MNGRVLDPNESPTFGKSLSLCVDNGIGAMSLSPNGRDAVLAGRIGLYIIDMDDPFTPPRWLQHLTSWEVADVQWSPHAFQKPSWCISTSNQKALLWDLSRPSHNAIANILHSHTRAISDINFHPSDPEVLATCAIDTMVFTWDMRTPRKPVTKFADWRAGAIQVKFNHKNAYEVASTHDNVLYVWDMRSGAQPLVKVVDAHQGKINGLDFSQGLKNVITCSNDSTIKFWDLESNKPVPHASDFDFQQSIDIAESESKVEPGVVIKTDYPISRARTLPFGSDRACGVMPLLGGDDSIHIINYEDAYQKYLDTGSTQTISGEPAYSFKGHNGPIKDFLWRTKRESYEGFGSKNAWKEYQLVTWSSKDVNLRLWPHEDEIYKSVNYNPTFFSFKNESDSEVSEVKSPQDPKAYHYRTYCCEPEETIEDLANRKGGDVLSALTLFQISLKRRQPRFVNQVDQLNWISGVRIGNGPDRKSSSASVENVGPSNLGEEVSMVGHKFPFIRFEKISVSTGELVISLRGLIPVQARTSPNVRSSENLNDLLSPTDEDNTKEKSVISESVADGKSHYTEANASKSIDENLEDREQQLIFIRVAINFPRAYPYLQENNNMTEDHSKRSRSRSRSQPQSHRQSRENSIQFSIEETHELDKETKLIMEQHLREIAHFFANRHHRFCLEQCLRYLMGEKIDLNDSLIVENRHESVDEADFGIEVGNEGWVDDLIHQQPDFDVNGYSSGEEADADLEDLMPSADAKDDIFFANSLSPGARDDNLQEIRAVQQHGFDSTPLPKGCGAVWSPNGHLVCFFMQKTTRTTRAEASLKSDDTSVKAYDPHLAGDTRERRVEVLDDGDSSDSDDFNSNASESTSSEEDFHEDYAKLLKTDAASRGRVTALFKSSFGLGGRFIDRDSSHKSSLHRFASNSAVSNNRSSVKDDKKKDFKTDATGPNVVKIYDFSQFLPERVDLAKEYRVTGDTSANLAAFNAKVAAKYGLKGISDTWRVLEVILSGNVTLLPLLGSQKNSSTKHESLSIWGAHPFGYTWLIPEIFEFYWKRENTQMLAVMSCVVQGAEEATSHPSHIRDLAQFHFPLPDAANFPTTRGQERQVGSRGSYSIPYNGGSKTVQDDNQLLLMLSSSFNLLKELPATATSYPQSQVSSLDNGAETNESPERYSHYKKSRPGALTSMSLHNGSNSSLTEAKYDPRYDSKYDQKYDPKYDPKTPTTSRTLNSFFQPSQKRHHQNAIRAKVLQPSPVVTVEMNGDFDMDIDQELQSVPAFLDDDKISLIRLRYADTLYDWNLPIHRLEILNFSSTSKSEQLKTSSFSMHKCPIGLRKKNRQLPSQIFINTVSMVISNSQNAWNTDKRQAIKYCVYCQLAITKSFTLCSSCEHGLHSSCAKEWWSGEVLECPSGCGCTCVDHSFYR</sequence>
<evidence type="ECO:0000256" key="4">
    <source>
        <dbReference type="ARBA" id="ARBA00022737"/>
    </source>
</evidence>
<feature type="compositionally biased region" description="Acidic residues" evidence="6">
    <location>
        <begin position="843"/>
        <end position="853"/>
    </location>
</feature>
<feature type="compositionally biased region" description="Polar residues" evidence="6">
    <location>
        <begin position="1143"/>
        <end position="1159"/>
    </location>
</feature>
<dbReference type="EMBL" id="OZ022405">
    <property type="protein sequence ID" value="CAK9436380.1"/>
    <property type="molecule type" value="Genomic_DNA"/>
</dbReference>
<keyword evidence="4" id="KW-0677">Repeat</keyword>
<protein>
    <recommendedName>
        <fullName evidence="7">WDR59/RTC1-like RING zinc finger domain-containing protein</fullName>
    </recommendedName>
</protein>
<proteinExistence type="predicted"/>
<dbReference type="Pfam" id="PF00400">
    <property type="entry name" value="WD40"/>
    <property type="match status" value="2"/>
</dbReference>
<dbReference type="PANTHER" id="PTHR46170">
    <property type="entry name" value="GATOR COMPLEX PROTEIN WDR59"/>
    <property type="match status" value="1"/>
</dbReference>